<dbReference type="CDD" id="cd03054">
    <property type="entry name" value="GST_N_Metaxin"/>
    <property type="match status" value="1"/>
</dbReference>
<feature type="region of interest" description="Disordered" evidence="8">
    <location>
        <begin position="341"/>
        <end position="384"/>
    </location>
</feature>
<organism evidence="12 13">
    <name type="scientific">Synchytrium microbalum</name>
    <dbReference type="NCBI Taxonomy" id="1806994"/>
    <lineage>
        <taxon>Eukaryota</taxon>
        <taxon>Fungi</taxon>
        <taxon>Fungi incertae sedis</taxon>
        <taxon>Chytridiomycota</taxon>
        <taxon>Chytridiomycota incertae sedis</taxon>
        <taxon>Chytridiomycetes</taxon>
        <taxon>Synchytriales</taxon>
        <taxon>Synchytriaceae</taxon>
        <taxon>Synchytrium</taxon>
    </lineage>
</organism>
<sequence length="384" mass="43694">MYSRRDRESPSFIDSVSFQLRSSFHDLPILDHHHFSTHHKFKTSLEEAYPIMELYCFPADKEFHVPTRDPFSLVVQAYLSMTGAQYTLVETTDTNISKTGELPMLKDGADSICGAANIISYTTLVEEILYDAWLYTRWVESAKAENERTDESLLYRTLPVKPVVSYFTHYDPAGVKARLSQYRNSDEVYKAVNEAYESISAKLDSKDYFFGKLATSLDAHLYGHLTFHAIRTLPAPHLFAALDFSHPSLLAYTARVKLIASKPPTHIAPKKTTLETIQTYITSLPDRIRNNIQRRWVSSSGKLDSEEVKKQMGNVAAVVGAVGAVLVFNWYYGIIEVSFGGKDEEEEEETSPRHMYVEEEEEGVEYEHEADGDDDEDQYNGVHE</sequence>
<dbReference type="PANTHER" id="PTHR12289:SF41">
    <property type="entry name" value="FAILED AXON CONNECTIONS-RELATED"/>
    <property type="match status" value="1"/>
</dbReference>
<gene>
    <name evidence="12" type="ORF">SmJEL517_g03484</name>
</gene>
<keyword evidence="6" id="KW-0496">Mitochondrion</keyword>
<feature type="domain" description="Metaxin glutathione S-transferase" evidence="11">
    <location>
        <begin position="193"/>
        <end position="256"/>
    </location>
</feature>
<evidence type="ECO:0000256" key="8">
    <source>
        <dbReference type="SAM" id="MobiDB-lite"/>
    </source>
</evidence>
<dbReference type="InterPro" id="IPR050931">
    <property type="entry name" value="Mito_Protein_Transport_Metaxin"/>
</dbReference>
<dbReference type="InterPro" id="IPR033468">
    <property type="entry name" value="Metaxin_GST"/>
</dbReference>
<dbReference type="InterPro" id="IPR019564">
    <property type="entry name" value="Sam37/metaxin_N"/>
</dbReference>
<proteinExistence type="inferred from homology"/>
<dbReference type="GO" id="GO:0007005">
    <property type="term" value="P:mitochondrion organization"/>
    <property type="evidence" value="ECO:0007669"/>
    <property type="project" value="TreeGrafter"/>
</dbReference>
<dbReference type="EMBL" id="QEAO01000018">
    <property type="protein sequence ID" value="TPX33739.1"/>
    <property type="molecule type" value="Genomic_DNA"/>
</dbReference>
<dbReference type="OrthoDB" id="5835136at2759"/>
<keyword evidence="3" id="KW-0813">Transport</keyword>
<dbReference type="Proteomes" id="UP000319731">
    <property type="component" value="Unassembled WGS sequence"/>
</dbReference>
<comment type="caution">
    <text evidence="12">The sequence shown here is derived from an EMBL/GenBank/DDBJ whole genome shotgun (WGS) entry which is preliminary data.</text>
</comment>
<evidence type="ECO:0008006" key="14">
    <source>
        <dbReference type="Google" id="ProtNLM"/>
    </source>
</evidence>
<comment type="similarity">
    <text evidence="2">Belongs to the metaxin family.</text>
</comment>
<dbReference type="GO" id="GO:0015031">
    <property type="term" value="P:protein transport"/>
    <property type="evidence" value="ECO:0007669"/>
    <property type="project" value="UniProtKB-KW"/>
</dbReference>
<evidence type="ECO:0000313" key="12">
    <source>
        <dbReference type="EMBL" id="TPX33739.1"/>
    </source>
</evidence>
<evidence type="ECO:0000256" key="4">
    <source>
        <dbReference type="ARBA" id="ARBA00022787"/>
    </source>
</evidence>
<keyword evidence="4" id="KW-1000">Mitochondrion outer membrane</keyword>
<keyword evidence="9" id="KW-1133">Transmembrane helix</keyword>
<evidence type="ECO:0000259" key="10">
    <source>
        <dbReference type="Pfam" id="PF10568"/>
    </source>
</evidence>
<evidence type="ECO:0000313" key="13">
    <source>
        <dbReference type="Proteomes" id="UP000319731"/>
    </source>
</evidence>
<feature type="transmembrane region" description="Helical" evidence="9">
    <location>
        <begin position="312"/>
        <end position="332"/>
    </location>
</feature>
<dbReference type="GeneID" id="42004709"/>
<evidence type="ECO:0000256" key="3">
    <source>
        <dbReference type="ARBA" id="ARBA00022448"/>
    </source>
</evidence>
<evidence type="ECO:0000256" key="2">
    <source>
        <dbReference type="ARBA" id="ARBA00009170"/>
    </source>
</evidence>
<dbReference type="GO" id="GO:0001401">
    <property type="term" value="C:SAM complex"/>
    <property type="evidence" value="ECO:0007669"/>
    <property type="project" value="InterPro"/>
</dbReference>
<name>A0A507C3T7_9FUNG</name>
<protein>
    <recommendedName>
        <fullName evidence="14">GST C-terminal domain-containing protein</fullName>
    </recommendedName>
</protein>
<keyword evidence="5" id="KW-0653">Protein transport</keyword>
<accession>A0A507C3T7</accession>
<evidence type="ECO:0000256" key="7">
    <source>
        <dbReference type="ARBA" id="ARBA00023136"/>
    </source>
</evidence>
<keyword evidence="7 9" id="KW-0472">Membrane</keyword>
<feature type="domain" description="Mitochondrial outer membrane transport complex Sam37/metaxin N-terminal" evidence="10">
    <location>
        <begin position="72"/>
        <end position="122"/>
    </location>
</feature>
<evidence type="ECO:0000256" key="9">
    <source>
        <dbReference type="SAM" id="Phobius"/>
    </source>
</evidence>
<dbReference type="Pfam" id="PF10568">
    <property type="entry name" value="Tom37"/>
    <property type="match status" value="1"/>
</dbReference>
<keyword evidence="13" id="KW-1185">Reference proteome</keyword>
<keyword evidence="9" id="KW-0812">Transmembrane</keyword>
<evidence type="ECO:0000256" key="5">
    <source>
        <dbReference type="ARBA" id="ARBA00022927"/>
    </source>
</evidence>
<dbReference type="AlphaFoldDB" id="A0A507C3T7"/>
<comment type="subcellular location">
    <subcellularLocation>
        <location evidence="1">Mitochondrion outer membrane</location>
    </subcellularLocation>
</comment>
<dbReference type="SUPFAM" id="SSF47616">
    <property type="entry name" value="GST C-terminal domain-like"/>
    <property type="match status" value="1"/>
</dbReference>
<evidence type="ECO:0000256" key="1">
    <source>
        <dbReference type="ARBA" id="ARBA00004294"/>
    </source>
</evidence>
<evidence type="ECO:0000259" key="11">
    <source>
        <dbReference type="Pfam" id="PF17171"/>
    </source>
</evidence>
<dbReference type="PANTHER" id="PTHR12289">
    <property type="entry name" value="METAXIN RELATED"/>
    <property type="match status" value="1"/>
</dbReference>
<dbReference type="CDD" id="cd03193">
    <property type="entry name" value="GST_C_Metaxin"/>
    <property type="match status" value="1"/>
</dbReference>
<dbReference type="Pfam" id="PF17171">
    <property type="entry name" value="GST_C_6"/>
    <property type="match status" value="1"/>
</dbReference>
<dbReference type="RefSeq" id="XP_031024656.1">
    <property type="nucleotide sequence ID" value="XM_031169412.1"/>
</dbReference>
<reference evidence="12 13" key="1">
    <citation type="journal article" date="2019" name="Sci. Rep.">
        <title>Comparative genomics of chytrid fungi reveal insights into the obligate biotrophic and pathogenic lifestyle of Synchytrium endobioticum.</title>
        <authorList>
            <person name="van de Vossenberg B.T.L.H."/>
            <person name="Warris S."/>
            <person name="Nguyen H.D.T."/>
            <person name="van Gent-Pelzer M.P.E."/>
            <person name="Joly D.L."/>
            <person name="van de Geest H.C."/>
            <person name="Bonants P.J.M."/>
            <person name="Smith D.S."/>
            <person name="Levesque C.A."/>
            <person name="van der Lee T.A.J."/>
        </authorList>
    </citation>
    <scope>NUCLEOTIDE SEQUENCE [LARGE SCALE GENOMIC DNA]</scope>
    <source>
        <strain evidence="12 13">JEL517</strain>
    </source>
</reference>
<evidence type="ECO:0000256" key="6">
    <source>
        <dbReference type="ARBA" id="ARBA00023128"/>
    </source>
</evidence>
<dbReference type="InterPro" id="IPR036282">
    <property type="entry name" value="Glutathione-S-Trfase_C_sf"/>
</dbReference>
<feature type="compositionally biased region" description="Acidic residues" evidence="8">
    <location>
        <begin position="358"/>
        <end position="378"/>
    </location>
</feature>
<dbReference type="STRING" id="1806994.A0A507C3T7"/>